<comment type="similarity">
    <text evidence="1">Belongs to the fatty acyl-CoA reductase family.</text>
</comment>
<evidence type="ECO:0000256" key="1">
    <source>
        <dbReference type="RuleBase" id="RU363097"/>
    </source>
</evidence>
<feature type="domain" description="Thioester reductase (TE)" evidence="2">
    <location>
        <begin position="37"/>
        <end position="163"/>
    </location>
</feature>
<reference evidence="3" key="1">
    <citation type="submission" date="2021-01" db="EMBL/GenBank/DDBJ databases">
        <authorList>
            <person name="Corre E."/>
            <person name="Pelletier E."/>
            <person name="Niang G."/>
            <person name="Scheremetjew M."/>
            <person name="Finn R."/>
            <person name="Kale V."/>
            <person name="Holt S."/>
            <person name="Cochrane G."/>
            <person name="Meng A."/>
            <person name="Brown T."/>
            <person name="Cohen L."/>
        </authorList>
    </citation>
    <scope>NUCLEOTIDE SEQUENCE</scope>
    <source>
        <strain evidence="3">CCMP645</strain>
    </source>
</reference>
<keyword evidence="1" id="KW-0444">Lipid biosynthesis</keyword>
<dbReference type="EC" id="1.2.1.84" evidence="1"/>
<dbReference type="EMBL" id="HBIZ01025116">
    <property type="protein sequence ID" value="CAE0763296.1"/>
    <property type="molecule type" value="Transcribed_RNA"/>
</dbReference>
<dbReference type="InterPro" id="IPR026055">
    <property type="entry name" value="FAR"/>
</dbReference>
<dbReference type="AlphaFoldDB" id="A0A7S4BED5"/>
<sequence>MRTVLFVGAGSFIGQVLLGRIAKTYFDECDAGGEPTSIFVIIQRGSATRQDAQLRSIRKVANLSGPSQHTNLHFVEGDISQENLGFGKSLCTTLQQRVTYIVNAANAAELELPIAEAAEVGDTASKNVLAFAKTCQRLKAVAQCTAAYLKATNAPRDEANNSPASPLSVSATYKQLTKSCGNTEQVLSWFATTRLPVKCSYTRFLHPVTMPTSQLRSRRGRGNEMMLLAIVLATLTVDSLKSIEPSVLSAALTHSPLLMAF</sequence>
<proteinExistence type="inferred from homology"/>
<dbReference type="InterPro" id="IPR013120">
    <property type="entry name" value="FAR_NAD-bd"/>
</dbReference>
<dbReference type="PANTHER" id="PTHR11011">
    <property type="entry name" value="MALE STERILITY PROTEIN 2-RELATED"/>
    <property type="match status" value="1"/>
</dbReference>
<dbReference type="Pfam" id="PF07993">
    <property type="entry name" value="NAD_binding_4"/>
    <property type="match status" value="1"/>
</dbReference>
<comment type="catalytic activity">
    <reaction evidence="1">
        <text>a long-chain fatty acyl-CoA + 2 NADPH + 2 H(+) = a long-chain primary fatty alcohol + 2 NADP(+) + CoA</text>
        <dbReference type="Rhea" id="RHEA:52716"/>
        <dbReference type="ChEBI" id="CHEBI:15378"/>
        <dbReference type="ChEBI" id="CHEBI:57287"/>
        <dbReference type="ChEBI" id="CHEBI:57783"/>
        <dbReference type="ChEBI" id="CHEBI:58349"/>
        <dbReference type="ChEBI" id="CHEBI:77396"/>
        <dbReference type="ChEBI" id="CHEBI:83139"/>
        <dbReference type="EC" id="1.2.1.84"/>
    </reaction>
</comment>
<keyword evidence="1" id="KW-0443">Lipid metabolism</keyword>
<evidence type="ECO:0000259" key="2">
    <source>
        <dbReference type="Pfam" id="PF07993"/>
    </source>
</evidence>
<organism evidence="3">
    <name type="scientific">Chrysotila carterae</name>
    <name type="common">Marine alga</name>
    <name type="synonym">Syracosphaera carterae</name>
    <dbReference type="NCBI Taxonomy" id="13221"/>
    <lineage>
        <taxon>Eukaryota</taxon>
        <taxon>Haptista</taxon>
        <taxon>Haptophyta</taxon>
        <taxon>Prymnesiophyceae</taxon>
        <taxon>Isochrysidales</taxon>
        <taxon>Isochrysidaceae</taxon>
        <taxon>Chrysotila</taxon>
    </lineage>
</organism>
<comment type="function">
    <text evidence="1">Catalyzes the reduction of fatty acyl-CoA to fatty alcohols.</text>
</comment>
<protein>
    <recommendedName>
        <fullName evidence="1">Fatty acyl-CoA reductase</fullName>
        <ecNumber evidence="1">1.2.1.84</ecNumber>
    </recommendedName>
</protein>
<keyword evidence="1" id="KW-0560">Oxidoreductase</keyword>
<dbReference type="GO" id="GO:0102965">
    <property type="term" value="F:alcohol-forming long-chain fatty acyl-CoA reductase activity"/>
    <property type="evidence" value="ECO:0007669"/>
    <property type="project" value="UniProtKB-EC"/>
</dbReference>
<keyword evidence="1" id="KW-0521">NADP</keyword>
<gene>
    <name evidence="3" type="ORF">PCAR00345_LOCUS15908</name>
</gene>
<dbReference type="Gene3D" id="3.40.50.720">
    <property type="entry name" value="NAD(P)-binding Rossmann-like Domain"/>
    <property type="match status" value="1"/>
</dbReference>
<name>A0A7S4BED5_CHRCT</name>
<dbReference type="GO" id="GO:0080019">
    <property type="term" value="F:alcohol-forming very long-chain fatty acyl-CoA reductase activity"/>
    <property type="evidence" value="ECO:0007669"/>
    <property type="project" value="InterPro"/>
</dbReference>
<dbReference type="GO" id="GO:0006629">
    <property type="term" value="P:lipid metabolic process"/>
    <property type="evidence" value="ECO:0007669"/>
    <property type="project" value="UniProtKB-KW"/>
</dbReference>
<accession>A0A7S4BED5</accession>
<evidence type="ECO:0000313" key="3">
    <source>
        <dbReference type="EMBL" id="CAE0763296.1"/>
    </source>
</evidence>